<evidence type="ECO:0000256" key="1">
    <source>
        <dbReference type="SAM" id="MobiDB-lite"/>
    </source>
</evidence>
<dbReference type="EMBL" id="ADVR01000056">
    <property type="protein sequence ID" value="EFO80361.1"/>
    <property type="molecule type" value="Genomic_DNA"/>
</dbReference>
<organism evidence="3 4">
    <name type="scientific">Oscillochloris trichoides DG-6</name>
    <dbReference type="NCBI Taxonomy" id="765420"/>
    <lineage>
        <taxon>Bacteria</taxon>
        <taxon>Bacillati</taxon>
        <taxon>Chloroflexota</taxon>
        <taxon>Chloroflexia</taxon>
        <taxon>Chloroflexales</taxon>
        <taxon>Chloroflexineae</taxon>
        <taxon>Oscillochloridaceae</taxon>
        <taxon>Oscillochloris</taxon>
    </lineage>
</organism>
<dbReference type="InterPro" id="IPR016187">
    <property type="entry name" value="CTDL_fold"/>
</dbReference>
<reference evidence="3 4" key="1">
    <citation type="journal article" date="2011" name="J. Bacteriol.">
        <title>Draft genome sequence of the anoxygenic filamentous phototrophic bacterium Oscillochloris trichoides subsp. DG-6.</title>
        <authorList>
            <person name="Kuznetsov B.B."/>
            <person name="Ivanovsky R.N."/>
            <person name="Keppen O.I."/>
            <person name="Sukhacheva M.V."/>
            <person name="Bumazhkin B.K."/>
            <person name="Patutina E.O."/>
            <person name="Beletsky A.V."/>
            <person name="Mardanov A.V."/>
            <person name="Baslerov R.V."/>
            <person name="Panteleeva A.N."/>
            <person name="Kolganova T.V."/>
            <person name="Ravin N.V."/>
            <person name="Skryabin K.G."/>
        </authorList>
    </citation>
    <scope>NUCLEOTIDE SEQUENCE [LARGE SCALE GENOMIC DNA]</scope>
    <source>
        <strain evidence="3 4">DG-6</strain>
    </source>
</reference>
<dbReference type="eggNOG" id="COG1262">
    <property type="taxonomic scope" value="Bacteria"/>
</dbReference>
<dbReference type="Pfam" id="PF03781">
    <property type="entry name" value="FGE-sulfatase"/>
    <property type="match status" value="1"/>
</dbReference>
<evidence type="ECO:0000313" key="3">
    <source>
        <dbReference type="EMBL" id="EFO80361.1"/>
    </source>
</evidence>
<dbReference type="InterPro" id="IPR051043">
    <property type="entry name" value="Sulfatase_Mod_Factor_Kinase"/>
</dbReference>
<dbReference type="Proteomes" id="UP000054010">
    <property type="component" value="Unassembled WGS sequence"/>
</dbReference>
<dbReference type="STRING" id="765420.OSCT_1778"/>
<dbReference type="Pfam" id="PF05729">
    <property type="entry name" value="NACHT"/>
    <property type="match status" value="1"/>
</dbReference>
<dbReference type="InterPro" id="IPR027417">
    <property type="entry name" value="P-loop_NTPase"/>
</dbReference>
<gene>
    <name evidence="3" type="ORF">OSCT_1778</name>
</gene>
<dbReference type="Gene3D" id="3.40.50.300">
    <property type="entry name" value="P-loop containing nucleotide triphosphate hydrolases"/>
    <property type="match status" value="1"/>
</dbReference>
<comment type="caution">
    <text evidence="3">The sequence shown here is derived from an EMBL/GenBank/DDBJ whole genome shotgun (WGS) entry which is preliminary data.</text>
</comment>
<dbReference type="InterPro" id="IPR003593">
    <property type="entry name" value="AAA+_ATPase"/>
</dbReference>
<dbReference type="OrthoDB" id="134770at2"/>
<dbReference type="SUPFAM" id="SSF56436">
    <property type="entry name" value="C-type lectin-like"/>
    <property type="match status" value="1"/>
</dbReference>
<evidence type="ECO:0000259" key="2">
    <source>
        <dbReference type="PROSITE" id="PS50837"/>
    </source>
</evidence>
<dbReference type="SMART" id="SM00382">
    <property type="entry name" value="AAA"/>
    <property type="match status" value="1"/>
</dbReference>
<dbReference type="InterPro" id="IPR005532">
    <property type="entry name" value="SUMF_dom"/>
</dbReference>
<dbReference type="InterPro" id="IPR007111">
    <property type="entry name" value="NACHT_NTPase"/>
</dbReference>
<dbReference type="SUPFAM" id="SSF52540">
    <property type="entry name" value="P-loop containing nucleoside triphosphate hydrolases"/>
    <property type="match status" value="1"/>
</dbReference>
<dbReference type="PANTHER" id="PTHR23150">
    <property type="entry name" value="SULFATASE MODIFYING FACTOR 1, 2"/>
    <property type="match status" value="1"/>
</dbReference>
<dbReference type="HOGENOM" id="CLU_004327_1_0_0"/>
<name>E1IEM7_9CHLR</name>
<protein>
    <recommendedName>
        <fullName evidence="2">NACHT domain-containing protein</fullName>
    </recommendedName>
</protein>
<sequence>MTAEDAPAARIAALRAEIAEVEEELAATDRPRTRAHLEDVLAHLRAELANMEAGVAPEMEGIHIDQSGHSGGNTAGAANTYGDHAQIGDDVHGPKVAGGLHPLRDAFVATEQTIQYFFGAQPPADAAALLREYLERFATECDSLRLQRITGQRQTVREQPAVPELRLQAVYTSLTTDGPPRVRLRTRATVARVRRFLERLEQAERSPDAVSPERVITVTLTDGQSGDPGRADARMLRSVLSHMGLDQLTDTTEIGLQLERPELAIEAIAHHRRLVLLGEPGSGKSTVLRYLGHILAQRAGGAAIPLKGWPAEETPLPILIPLAQVAEQLTKTPDPDQALWQTIGSILDGPQGLSRGLRDSLHEALRRGGVILLCDGLDELSAEGDAHSPRTRVSEALQRLIHQTRARVVVTSRVLPYQSAASWHLPATEGWHVRTLTALAFGQVRTFVQSWFHALTFLDTDVTPTVAQERAEALLTQIADHPALEPLVRSPLLLTMLTLLHDNDRVPENEVMLYEQCVLLLLERWEPVRQPGMKRPGLIERLGNPPGLTLARLRDPLHQLAYEAHRDARGDEGRGVISDDLIRGRLTKFFERLGIADQVRAYKTFQQVLAEDAGLLVARGDEAFAFPHLSFQEYLAACYLAGQPNMRDLAYSAWQGADRERWRKVLVLLAGRLAEQDKAKDQGLLWLKRLWAAARGATAKPAAQRNQDVRLAALTYQSMGGRAAFAASDELDLDMEVEQPLRGAVAQLLNTPDAAIPANDRLIAGTILADLDDPRFPVTHDEWQASLAQRGDTFTPTGEHYWRYLPAGRYRIGGKVDHDIAAFWVARLPITVAQFARFVAEGYREDRHWTENGLKWRGDRTSPYQWNDPQYSGSNQPVVLTWYEATAFCDWLTRQLKLPSGYALRLPTEAECEVAAAYDGSARPRTYPWGEEPPTPERAVYKDWKLDAPAPVGLCPAGMAACGAMDLAGNVWEWCSSHFEQYPEAAYTVQKDFTSGEWVVPLRGGAYYMGSTNVRCGARDGYHPDIWNYYFGFRVVVSPPLAHTS</sequence>
<dbReference type="InterPro" id="IPR042095">
    <property type="entry name" value="SUMF_sf"/>
</dbReference>
<accession>E1IEM7</accession>
<feature type="domain" description="NACHT" evidence="2">
    <location>
        <begin position="272"/>
        <end position="413"/>
    </location>
</feature>
<evidence type="ECO:0000313" key="4">
    <source>
        <dbReference type="Proteomes" id="UP000054010"/>
    </source>
</evidence>
<proteinExistence type="predicted"/>
<dbReference type="eggNOG" id="COG5635">
    <property type="taxonomic scope" value="Bacteria"/>
</dbReference>
<keyword evidence="4" id="KW-1185">Reference proteome</keyword>
<dbReference type="AlphaFoldDB" id="E1IEM7"/>
<dbReference type="Gene3D" id="3.90.1580.10">
    <property type="entry name" value="paralog of FGE (formylglycine-generating enzyme)"/>
    <property type="match status" value="1"/>
</dbReference>
<feature type="region of interest" description="Disordered" evidence="1">
    <location>
        <begin position="67"/>
        <end position="90"/>
    </location>
</feature>
<dbReference type="PROSITE" id="PS50837">
    <property type="entry name" value="NACHT"/>
    <property type="match status" value="1"/>
</dbReference>